<evidence type="ECO:0000256" key="5">
    <source>
        <dbReference type="ARBA" id="ARBA00023180"/>
    </source>
</evidence>
<organism evidence="8 9">
    <name type="scientific">Rhypophila decipiens</name>
    <dbReference type="NCBI Taxonomy" id="261697"/>
    <lineage>
        <taxon>Eukaryota</taxon>
        <taxon>Fungi</taxon>
        <taxon>Dikarya</taxon>
        <taxon>Ascomycota</taxon>
        <taxon>Pezizomycotina</taxon>
        <taxon>Sordariomycetes</taxon>
        <taxon>Sordariomycetidae</taxon>
        <taxon>Sordariales</taxon>
        <taxon>Naviculisporaceae</taxon>
        <taxon>Rhypophila</taxon>
    </lineage>
</organism>
<dbReference type="AlphaFoldDB" id="A0AAN6Y1E2"/>
<protein>
    <recommendedName>
        <fullName evidence="6">1,3-beta-glucanosyltransferase</fullName>
        <ecNumber evidence="6">2.4.1.-</ecNumber>
    </recommendedName>
</protein>
<dbReference type="EMBL" id="MU858200">
    <property type="protein sequence ID" value="KAK4209581.1"/>
    <property type="molecule type" value="Genomic_DNA"/>
</dbReference>
<evidence type="ECO:0000256" key="3">
    <source>
        <dbReference type="ARBA" id="ARBA00022729"/>
    </source>
</evidence>
<keyword evidence="9" id="KW-1185">Reference proteome</keyword>
<evidence type="ECO:0000256" key="6">
    <source>
        <dbReference type="RuleBase" id="RU361209"/>
    </source>
</evidence>
<comment type="similarity">
    <text evidence="2 6">Belongs to the glycosyl hydrolase 72 family.</text>
</comment>
<evidence type="ECO:0000313" key="9">
    <source>
        <dbReference type="Proteomes" id="UP001301769"/>
    </source>
</evidence>
<keyword evidence="5" id="KW-0325">Glycoprotein</keyword>
<evidence type="ECO:0000256" key="4">
    <source>
        <dbReference type="ARBA" id="ARBA00023157"/>
    </source>
</evidence>
<feature type="region of interest" description="Disordered" evidence="7">
    <location>
        <begin position="374"/>
        <end position="407"/>
    </location>
</feature>
<keyword evidence="6" id="KW-0336">GPI-anchor</keyword>
<dbReference type="Gene3D" id="3.20.20.80">
    <property type="entry name" value="Glycosidases"/>
    <property type="match status" value="1"/>
</dbReference>
<dbReference type="GO" id="GO:0005886">
    <property type="term" value="C:plasma membrane"/>
    <property type="evidence" value="ECO:0007669"/>
    <property type="project" value="UniProtKB-SubCell"/>
</dbReference>
<accession>A0AAN6Y1E2</accession>
<dbReference type="Pfam" id="PF03198">
    <property type="entry name" value="Glyco_hydro_72"/>
    <property type="match status" value="1"/>
</dbReference>
<name>A0AAN6Y1E2_9PEZI</name>
<dbReference type="GO" id="GO:0098552">
    <property type="term" value="C:side of membrane"/>
    <property type="evidence" value="ECO:0007669"/>
    <property type="project" value="UniProtKB-KW"/>
</dbReference>
<keyword evidence="3 6" id="KW-0732">Signal</keyword>
<comment type="caution">
    <text evidence="8">The sequence shown here is derived from an EMBL/GenBank/DDBJ whole genome shotgun (WGS) entry which is preliminary data.</text>
</comment>
<dbReference type="EC" id="2.4.1.-" evidence="6"/>
<dbReference type="PANTHER" id="PTHR31468:SF8">
    <property type="entry name" value="1,3-BETA-GLUCANOSYLTRANSFERASE GAS2"/>
    <property type="match status" value="1"/>
</dbReference>
<feature type="compositionally biased region" description="Polar residues" evidence="7">
    <location>
        <begin position="374"/>
        <end position="402"/>
    </location>
</feature>
<evidence type="ECO:0000256" key="1">
    <source>
        <dbReference type="ARBA" id="ARBA00004609"/>
    </source>
</evidence>
<reference evidence="8" key="2">
    <citation type="submission" date="2023-05" db="EMBL/GenBank/DDBJ databases">
        <authorList>
            <consortium name="Lawrence Berkeley National Laboratory"/>
            <person name="Steindorff A."/>
            <person name="Hensen N."/>
            <person name="Bonometti L."/>
            <person name="Westerberg I."/>
            <person name="Brannstrom I.O."/>
            <person name="Guillou S."/>
            <person name="Cros-Aarteil S."/>
            <person name="Calhoun S."/>
            <person name="Haridas S."/>
            <person name="Kuo A."/>
            <person name="Mondo S."/>
            <person name="Pangilinan J."/>
            <person name="Riley R."/>
            <person name="Labutti K."/>
            <person name="Andreopoulos B."/>
            <person name="Lipzen A."/>
            <person name="Chen C."/>
            <person name="Yanf M."/>
            <person name="Daum C."/>
            <person name="Ng V."/>
            <person name="Clum A."/>
            <person name="Ohm R."/>
            <person name="Martin F."/>
            <person name="Silar P."/>
            <person name="Natvig D."/>
            <person name="Lalanne C."/>
            <person name="Gautier V."/>
            <person name="Ament-Velasquez S.L."/>
            <person name="Kruys A."/>
            <person name="Hutchinson M.I."/>
            <person name="Powell A.J."/>
            <person name="Barry K."/>
            <person name="Miller A.N."/>
            <person name="Grigoriev I.V."/>
            <person name="Debuchy R."/>
            <person name="Gladieux P."/>
            <person name="Thoren M.H."/>
            <person name="Johannesson H."/>
        </authorList>
    </citation>
    <scope>NUCLEOTIDE SEQUENCE</scope>
    <source>
        <strain evidence="8">PSN293</strain>
    </source>
</reference>
<evidence type="ECO:0000256" key="7">
    <source>
        <dbReference type="SAM" id="MobiDB-lite"/>
    </source>
</evidence>
<dbReference type="Proteomes" id="UP001301769">
    <property type="component" value="Unassembled WGS sequence"/>
</dbReference>
<dbReference type="GO" id="GO:0042124">
    <property type="term" value="F:1,3-beta-glucanosyltransferase activity"/>
    <property type="evidence" value="ECO:0007669"/>
    <property type="project" value="TreeGrafter"/>
</dbReference>
<dbReference type="SUPFAM" id="SSF51445">
    <property type="entry name" value="(Trans)glycosidases"/>
    <property type="match status" value="1"/>
</dbReference>
<reference evidence="8" key="1">
    <citation type="journal article" date="2023" name="Mol. Phylogenet. Evol.">
        <title>Genome-scale phylogeny and comparative genomics of the fungal order Sordariales.</title>
        <authorList>
            <person name="Hensen N."/>
            <person name="Bonometti L."/>
            <person name="Westerberg I."/>
            <person name="Brannstrom I.O."/>
            <person name="Guillou S."/>
            <person name="Cros-Aarteil S."/>
            <person name="Calhoun S."/>
            <person name="Haridas S."/>
            <person name="Kuo A."/>
            <person name="Mondo S."/>
            <person name="Pangilinan J."/>
            <person name="Riley R."/>
            <person name="LaButti K."/>
            <person name="Andreopoulos B."/>
            <person name="Lipzen A."/>
            <person name="Chen C."/>
            <person name="Yan M."/>
            <person name="Daum C."/>
            <person name="Ng V."/>
            <person name="Clum A."/>
            <person name="Steindorff A."/>
            <person name="Ohm R.A."/>
            <person name="Martin F."/>
            <person name="Silar P."/>
            <person name="Natvig D.O."/>
            <person name="Lalanne C."/>
            <person name="Gautier V."/>
            <person name="Ament-Velasquez S.L."/>
            <person name="Kruys A."/>
            <person name="Hutchinson M.I."/>
            <person name="Powell A.J."/>
            <person name="Barry K."/>
            <person name="Miller A.N."/>
            <person name="Grigoriev I.V."/>
            <person name="Debuchy R."/>
            <person name="Gladieux P."/>
            <person name="Hiltunen Thoren M."/>
            <person name="Johannesson H."/>
        </authorList>
    </citation>
    <scope>NUCLEOTIDE SEQUENCE</scope>
    <source>
        <strain evidence="8">PSN293</strain>
    </source>
</reference>
<keyword evidence="4" id="KW-1015">Disulfide bond</keyword>
<dbReference type="GO" id="GO:0071970">
    <property type="term" value="P:fungal-type cell wall (1-&gt;3)-beta-D-glucan biosynthetic process"/>
    <property type="evidence" value="ECO:0007669"/>
    <property type="project" value="TreeGrafter"/>
</dbReference>
<feature type="chain" id="PRO_5042672019" description="1,3-beta-glucanosyltransferase" evidence="6">
    <location>
        <begin position="19"/>
        <end position="428"/>
    </location>
</feature>
<evidence type="ECO:0000313" key="8">
    <source>
        <dbReference type="EMBL" id="KAK4209581.1"/>
    </source>
</evidence>
<sequence length="428" mass="46828">MKLSWLSVALLGAGAANALDVISVKGNKFFDSKGKQFFMKGVAYQLTPADPLVDAEQCSRDATLMKTLGANTIRVYHVDPKADHSKCMATFADAGIYTLIDLDTFDTYILPNDPWWNQTQHDRYAEVMDAFIDFNNVLGFFIGNEIIAMANQSQVAPFIKSATRDMKAYRDKKGYRKVPIGYSAADIAELRPMLQDYLTCGGREADNVDFFALNSYEWCDKTTYAVSGYANLQKTAENFPVPIFFSETGCNVPGPRLFDDQEAIFGPEMVNDWSGSIVYEWIEEANHYGLISYGPKVEPTVTGKNIEGGFTRAGTPQPVTPDFENLRSKWATITPKGVASSDYTPTDLSTRACPTSTKDGWLINGNVALPTVGETFQGTFTPTPTANPSDTGSAASPSSTKNPAPPNKEIAGMSIGLVGVMLIFTLWL</sequence>
<comment type="function">
    <text evidence="6">Splits internally a 1,3-beta-glucan molecule and transfers the newly generated reducing end (the donor) to the non-reducing end of another 1,3-beta-glucan molecule (the acceptor) forming a 1,3-beta linkage, resulting in the elongation of 1,3-beta-glucan chains in the cell wall.</text>
</comment>
<evidence type="ECO:0000256" key="2">
    <source>
        <dbReference type="ARBA" id="ARBA00007528"/>
    </source>
</evidence>
<dbReference type="InterPro" id="IPR017853">
    <property type="entry name" value="GH"/>
</dbReference>
<gene>
    <name evidence="8" type="ORF">QBC37DRAFT_404194</name>
</gene>
<keyword evidence="6" id="KW-0472">Membrane</keyword>
<dbReference type="FunFam" id="3.20.20.80:FF:000038">
    <property type="entry name" value="1,3-beta-glucanosyltransferase"/>
    <property type="match status" value="1"/>
</dbReference>
<comment type="subcellular location">
    <subcellularLocation>
        <location evidence="1 6">Cell membrane</location>
        <topology evidence="1 6">Lipid-anchor</topology>
        <topology evidence="1 6">GPI-anchor</topology>
    </subcellularLocation>
</comment>
<dbReference type="PANTHER" id="PTHR31468">
    <property type="entry name" value="1,3-BETA-GLUCANOSYLTRANSFERASE GAS1"/>
    <property type="match status" value="1"/>
</dbReference>
<keyword evidence="6" id="KW-0449">Lipoprotein</keyword>
<feature type="signal peptide" evidence="6">
    <location>
        <begin position="1"/>
        <end position="18"/>
    </location>
</feature>
<dbReference type="GO" id="GO:0031505">
    <property type="term" value="P:fungal-type cell wall organization"/>
    <property type="evidence" value="ECO:0007669"/>
    <property type="project" value="TreeGrafter"/>
</dbReference>
<proteinExistence type="inferred from homology"/>
<keyword evidence="6" id="KW-0808">Transferase</keyword>
<dbReference type="InterPro" id="IPR004886">
    <property type="entry name" value="Glucanosyltransferase"/>
</dbReference>